<organism evidence="2 3">
    <name type="scientific">Capnocytophaga granulosa</name>
    <dbReference type="NCBI Taxonomy" id="45242"/>
    <lineage>
        <taxon>Bacteria</taxon>
        <taxon>Pseudomonadati</taxon>
        <taxon>Bacteroidota</taxon>
        <taxon>Flavobacteriia</taxon>
        <taxon>Flavobacteriales</taxon>
        <taxon>Flavobacteriaceae</taxon>
        <taxon>Capnocytophaga</taxon>
    </lineage>
</organism>
<feature type="signal peptide" evidence="1">
    <location>
        <begin position="1"/>
        <end position="23"/>
    </location>
</feature>
<name>A0A1H2VNN2_9FLAO</name>
<comment type="caution">
    <text evidence="2">The sequence shown here is derived from an EMBL/GenBank/DDBJ whole genome shotgun (WGS) entry which is preliminary data.</text>
</comment>
<evidence type="ECO:0000256" key="1">
    <source>
        <dbReference type="SAM" id="SignalP"/>
    </source>
</evidence>
<dbReference type="EMBL" id="FNND01000003">
    <property type="protein sequence ID" value="SDW69888.1"/>
    <property type="molecule type" value="Genomic_DNA"/>
</dbReference>
<dbReference type="PROSITE" id="PS51257">
    <property type="entry name" value="PROKAR_LIPOPROTEIN"/>
    <property type="match status" value="1"/>
</dbReference>
<evidence type="ECO:0000313" key="2">
    <source>
        <dbReference type="EMBL" id="SDW69888.1"/>
    </source>
</evidence>
<accession>A0A1H2VNN2</accession>
<sequence length="197" mass="21850">MKKLLTMAGIGLALVISSCSSLTGSKLVSAEGLEKAKKLLEKDPYTGKAFTKVMLWAGQPLEENFESVTAQYFDEKQGKDVSQRASEAGLSSPDISSDEPSKAETFTLAEIPFDKVPAQVDKMIKFLSSQSELEEMEGYIVHSIVFTKENGQIKQKYEIQCTKKGEGKSVEGRNIVTNYYQFHVTPTPDGQYEVSEW</sequence>
<gene>
    <name evidence="2" type="ORF">SAMN05444420_103239</name>
</gene>
<protein>
    <recommendedName>
        <fullName evidence="4">Lipoprotein</fullName>
    </recommendedName>
</protein>
<reference evidence="2 3" key="1">
    <citation type="submission" date="2016-10" db="EMBL/GenBank/DDBJ databases">
        <authorList>
            <person name="Varghese N."/>
            <person name="Submissions S."/>
        </authorList>
    </citation>
    <scope>NUCLEOTIDE SEQUENCE [LARGE SCALE GENOMIC DNA]</scope>
    <source>
        <strain evidence="2 3">DSM 11449</strain>
    </source>
</reference>
<proteinExistence type="predicted"/>
<dbReference type="AlphaFoldDB" id="A0A1H2VNN2"/>
<evidence type="ECO:0000313" key="3">
    <source>
        <dbReference type="Proteomes" id="UP000182771"/>
    </source>
</evidence>
<evidence type="ECO:0008006" key="4">
    <source>
        <dbReference type="Google" id="ProtNLM"/>
    </source>
</evidence>
<keyword evidence="3" id="KW-1185">Reference proteome</keyword>
<keyword evidence="1" id="KW-0732">Signal</keyword>
<dbReference type="GeneID" id="85016832"/>
<dbReference type="RefSeq" id="WP_016420594.1">
    <property type="nucleotide sequence ID" value="NZ_FNND01000003.1"/>
</dbReference>
<dbReference type="Proteomes" id="UP000182771">
    <property type="component" value="Unassembled WGS sequence"/>
</dbReference>
<feature type="chain" id="PRO_5028880835" description="Lipoprotein" evidence="1">
    <location>
        <begin position="24"/>
        <end position="197"/>
    </location>
</feature>